<keyword evidence="1" id="KW-0479">Metal-binding</keyword>
<protein>
    <recommendedName>
        <fullName evidence="5">CW-type domain-containing protein</fullName>
    </recommendedName>
</protein>
<gene>
    <name evidence="6" type="ORF">ACH5RR_020058</name>
</gene>
<name>A0ABD2ZDB2_9GENT</name>
<feature type="compositionally biased region" description="Basic and acidic residues" evidence="4">
    <location>
        <begin position="1266"/>
        <end position="1279"/>
    </location>
</feature>
<feature type="compositionally biased region" description="Basic and acidic residues" evidence="4">
    <location>
        <begin position="484"/>
        <end position="493"/>
    </location>
</feature>
<dbReference type="Gene3D" id="3.30.40.100">
    <property type="match status" value="1"/>
</dbReference>
<evidence type="ECO:0000256" key="2">
    <source>
        <dbReference type="ARBA" id="ARBA00022771"/>
    </source>
</evidence>
<feature type="compositionally biased region" description="Basic and acidic residues" evidence="4">
    <location>
        <begin position="666"/>
        <end position="682"/>
    </location>
</feature>
<dbReference type="Pfam" id="PF24756">
    <property type="entry name" value="THD_CWZF3-5-7"/>
    <property type="match status" value="1"/>
</dbReference>
<evidence type="ECO:0000313" key="6">
    <source>
        <dbReference type="EMBL" id="KAL3517469.1"/>
    </source>
</evidence>
<proteinExistence type="predicted"/>
<feature type="compositionally biased region" description="Basic and acidic residues" evidence="4">
    <location>
        <begin position="501"/>
        <end position="517"/>
    </location>
</feature>
<feature type="region of interest" description="Disordered" evidence="4">
    <location>
        <begin position="1251"/>
        <end position="1325"/>
    </location>
</feature>
<keyword evidence="7" id="KW-1185">Reference proteome</keyword>
<dbReference type="PANTHER" id="PTHR46524:SF7">
    <property type="entry name" value="CW-TYPE ZINC FINGER"/>
    <property type="match status" value="1"/>
</dbReference>
<dbReference type="Pfam" id="PF07496">
    <property type="entry name" value="zf-CW"/>
    <property type="match status" value="1"/>
</dbReference>
<feature type="region of interest" description="Disordered" evidence="4">
    <location>
        <begin position="947"/>
        <end position="1161"/>
    </location>
</feature>
<feature type="compositionally biased region" description="Polar residues" evidence="4">
    <location>
        <begin position="954"/>
        <end position="966"/>
    </location>
</feature>
<evidence type="ECO:0000313" key="7">
    <source>
        <dbReference type="Proteomes" id="UP001630127"/>
    </source>
</evidence>
<dbReference type="InterPro" id="IPR055300">
    <property type="entry name" value="CWZF3/5/7"/>
</dbReference>
<dbReference type="PANTHER" id="PTHR46524">
    <property type="entry name" value="CW-TYPE ZINC FINGER"/>
    <property type="match status" value="1"/>
</dbReference>
<feature type="compositionally biased region" description="Basic and acidic residues" evidence="4">
    <location>
        <begin position="1390"/>
        <end position="1404"/>
    </location>
</feature>
<evidence type="ECO:0000256" key="1">
    <source>
        <dbReference type="ARBA" id="ARBA00022723"/>
    </source>
</evidence>
<dbReference type="GO" id="GO:0008270">
    <property type="term" value="F:zinc ion binding"/>
    <property type="evidence" value="ECO:0007669"/>
    <property type="project" value="UniProtKB-KW"/>
</dbReference>
<dbReference type="EMBL" id="JBJUIK010000009">
    <property type="protein sequence ID" value="KAL3517469.1"/>
    <property type="molecule type" value="Genomic_DNA"/>
</dbReference>
<dbReference type="InterPro" id="IPR011124">
    <property type="entry name" value="Znf_CW"/>
</dbReference>
<feature type="region of interest" description="Disordered" evidence="4">
    <location>
        <begin position="1350"/>
        <end position="1425"/>
    </location>
</feature>
<feature type="compositionally biased region" description="Basic and acidic residues" evidence="4">
    <location>
        <begin position="967"/>
        <end position="995"/>
    </location>
</feature>
<feature type="compositionally biased region" description="Polar residues" evidence="4">
    <location>
        <begin position="686"/>
        <end position="696"/>
    </location>
</feature>
<dbReference type="Proteomes" id="UP001630127">
    <property type="component" value="Unassembled WGS sequence"/>
</dbReference>
<comment type="caution">
    <text evidence="6">The sequence shown here is derived from an EMBL/GenBank/DDBJ whole genome shotgun (WGS) entry which is preliminary data.</text>
</comment>
<evidence type="ECO:0000256" key="4">
    <source>
        <dbReference type="SAM" id="MobiDB-lite"/>
    </source>
</evidence>
<sequence>MGRGLILFIGSSDADRRSYGSKRLGRLDSCENLGSGRVLDELAFIFARIFFWMISVRGENGREGIGLGFGRGDMEGTELEEGEASFDSSIDPDIALSYLDEKLQDVLGHFQKDFEGGVSAENLGAKFGGYGSFLPTYQRSPSWSHSRTPPEVHNHNTPRSPNNMHREFNLGYLQGAQQNPFSAPSAFLLAKPEITSSSKLEPRALSGNDQTNQDVRMLSNNGDDMTSKVEPEKSTIFSDQKALKFRIKVGMDNSSTCKNAQIYSGLGLDVSPSSSLDDSPTNTDGLLYNDLRDTSDESPTSILQSMTSVRLFEGMLLSPLSNDAIQLAENGGLWVENKSKILLKANLGDSRLAGSGPDLATVNRRVFGEKKPKLIEKFAVSVELSSNNYKYTHDGVGIAFKKEADIDNSACKELISNAMKLPLLSNVNYNVADSAKDTAESVTTSSTAAKSSVKNEFHSNVAEEELLEPVVHNCMVQKSSRKVNLSEKVRESSKPNSVDENSVHQKKEVNHKEDKTEFPANVESNVSEERKCPNLDNLSKQKVDEKVASHNEDGLKSVPGEILSSAGGKKKPKGNQSQCTHDTEFKEDGLTNSSLLPKSKKTANENIVLSKSDSEGLKKGYGKATDKYGDFFGDLELEQGDEEIASEKMPSVSMVKDAELVEKRSMSECSSAKERPNGKRIEGISVSGNHSKSSSYRPLPTGKGPNHDAANPMVAPLVQEDWVCCDKCQAWRLLPLGTNPESLPEKWLCSMLDWLPGMNRCNISEEETTNALRTLYQVQASVAPIFAASGSQLDQHAHPGRTMLGVSPGDTRRSTEDCHISGLQALVTSGKKKCGSKGVTSTNSQDCPPQSPISKKNLQACAKSRNLNEVDFSPSFDEFGSQYVGQTVGSVVGRDGKEKEKKILLDSYSDEGDATKSKMKNLRMSDIDSLRASKKIKTEDVRNMDESCTFDHGVNSSKAGQSSNSESLKDPHKYRNRSRDSKGDPKKKLCSEKLEVQMPAISDDGSLKMDKSGNDESMKKRKGKEHQNADVDSVPLSSSQHHSQGSKGFSEDICGNDHRKEKKARVSKSEGKDSNGNKNIGVSGRKARGLMDQKIGQDLDLDSTPSQRNMNAADPFRRDLGSGQPSLAATSSSSKVSGSRKSRTNHQEMKGSPVGSVSSSPLRICSRDKLTQVRSIAGKEDCGFLAMASPRSLDGEDVGLSDRTLKAKDDTPNVIHHGSLESPVLDLQGRELPGKCVSAIIAAQCGPESKVNALGQGSQNASQTKTSEEIQDEGKRNDDQYPSNVPASKKSGKGSSSRPKEKIRSSIAEIDGGKQSTYEEKLKAGRNKFHEISGINSDRTERHFDSAGKLARETSKVDNQQKLGGYDGSVVRPDVITSRDMKQNVPQDCDNDRSSGKLVSDKTGVEVSGKGKPHSLPPSMRGQVDTLTRLQPIAESKKENGEHKEHDAILKASKQSLKAEKQNANHPVNLRHPTPTYKSQDLDAASPARKDSSSQAATNAVKEAKNLKHVADRLKNSGSTESTGFYFQAALKFLHAASLLESCNSENTKHNEMIQSMQMYSSTAKLCAYVKFKLTLFLSSFWE</sequence>
<accession>A0ABD2ZDB2</accession>
<dbReference type="PROSITE" id="PS51050">
    <property type="entry name" value="ZF_CW"/>
    <property type="match status" value="1"/>
</dbReference>
<keyword evidence="2" id="KW-0863">Zinc-finger</keyword>
<organism evidence="6 7">
    <name type="scientific">Cinchona calisaya</name>
    <dbReference type="NCBI Taxonomy" id="153742"/>
    <lineage>
        <taxon>Eukaryota</taxon>
        <taxon>Viridiplantae</taxon>
        <taxon>Streptophyta</taxon>
        <taxon>Embryophyta</taxon>
        <taxon>Tracheophyta</taxon>
        <taxon>Spermatophyta</taxon>
        <taxon>Magnoliopsida</taxon>
        <taxon>eudicotyledons</taxon>
        <taxon>Gunneridae</taxon>
        <taxon>Pentapetalae</taxon>
        <taxon>asterids</taxon>
        <taxon>lamiids</taxon>
        <taxon>Gentianales</taxon>
        <taxon>Rubiaceae</taxon>
        <taxon>Cinchonoideae</taxon>
        <taxon>Cinchoneae</taxon>
        <taxon>Cinchona</taxon>
    </lineage>
</organism>
<dbReference type="InterPro" id="IPR056406">
    <property type="entry name" value="THD_CWZF3/5/7"/>
</dbReference>
<feature type="compositionally biased region" description="Low complexity" evidence="4">
    <location>
        <begin position="1151"/>
        <end position="1161"/>
    </location>
</feature>
<evidence type="ECO:0000259" key="5">
    <source>
        <dbReference type="PROSITE" id="PS51050"/>
    </source>
</evidence>
<feature type="compositionally biased region" description="Low complexity" evidence="4">
    <location>
        <begin position="1122"/>
        <end position="1137"/>
    </location>
</feature>
<keyword evidence="3" id="KW-0862">Zinc</keyword>
<feature type="region of interest" description="Disordered" evidence="4">
    <location>
        <begin position="666"/>
        <end position="711"/>
    </location>
</feature>
<feature type="compositionally biased region" description="Polar residues" evidence="4">
    <location>
        <begin position="1255"/>
        <end position="1265"/>
    </location>
</feature>
<feature type="region of interest" description="Disordered" evidence="4">
    <location>
        <begin position="141"/>
        <end position="163"/>
    </location>
</feature>
<evidence type="ECO:0000256" key="3">
    <source>
        <dbReference type="ARBA" id="ARBA00022833"/>
    </source>
</evidence>
<feature type="region of interest" description="Disordered" evidence="4">
    <location>
        <begin position="1456"/>
        <end position="1504"/>
    </location>
</feature>
<feature type="region of interest" description="Disordered" evidence="4">
    <location>
        <begin position="482"/>
        <end position="598"/>
    </location>
</feature>
<reference evidence="6 7" key="1">
    <citation type="submission" date="2024-11" db="EMBL/GenBank/DDBJ databases">
        <title>A near-complete genome assembly of Cinchona calisaya.</title>
        <authorList>
            <person name="Lian D.C."/>
            <person name="Zhao X.W."/>
            <person name="Wei L."/>
        </authorList>
    </citation>
    <scope>NUCLEOTIDE SEQUENCE [LARGE SCALE GENOMIC DNA]</scope>
    <source>
        <tissue evidence="6">Nenye</tissue>
    </source>
</reference>
<feature type="domain" description="CW-type" evidence="5">
    <location>
        <begin position="716"/>
        <end position="769"/>
    </location>
</feature>
<feature type="compositionally biased region" description="Basic and acidic residues" evidence="4">
    <location>
        <begin position="1005"/>
        <end position="1018"/>
    </location>
</feature>
<feature type="compositionally biased region" description="Low complexity" evidence="4">
    <location>
        <begin position="1037"/>
        <end position="1048"/>
    </location>
</feature>
<feature type="compositionally biased region" description="Basic and acidic residues" evidence="4">
    <location>
        <begin position="527"/>
        <end position="555"/>
    </location>
</feature>